<dbReference type="SMART" id="SM00116">
    <property type="entry name" value="CBS"/>
    <property type="match status" value="2"/>
</dbReference>
<dbReference type="Gene3D" id="3.10.580.10">
    <property type="entry name" value="CBS-domain"/>
    <property type="match status" value="1"/>
</dbReference>
<dbReference type="EMBL" id="NMQU01000104">
    <property type="protein sequence ID" value="OXM45413.1"/>
    <property type="molecule type" value="Genomic_DNA"/>
</dbReference>
<dbReference type="InterPro" id="IPR017080">
    <property type="entry name" value="UCP036990_CBS_BON"/>
</dbReference>
<dbReference type="Pfam" id="PF00571">
    <property type="entry name" value="CBS"/>
    <property type="match status" value="2"/>
</dbReference>
<dbReference type="Proteomes" id="UP000215563">
    <property type="component" value="Unassembled WGS sequence"/>
</dbReference>
<dbReference type="InterPro" id="IPR000644">
    <property type="entry name" value="CBS_dom"/>
</dbReference>
<evidence type="ECO:0008006" key="7">
    <source>
        <dbReference type="Google" id="ProtNLM"/>
    </source>
</evidence>
<keyword evidence="1 2" id="KW-0129">CBS domain</keyword>
<dbReference type="PROSITE" id="PS51371">
    <property type="entry name" value="CBS"/>
    <property type="match status" value="2"/>
</dbReference>
<name>A0A229RFG7_AMYAL</name>
<dbReference type="InterPro" id="IPR051257">
    <property type="entry name" value="Diverse_CBS-Domain"/>
</dbReference>
<dbReference type="PIRSF" id="PIRSF036990">
    <property type="entry name" value="UCP036990_CBS_BON"/>
    <property type="match status" value="1"/>
</dbReference>
<feature type="domain" description="CBS" evidence="4">
    <location>
        <begin position="9"/>
        <end position="65"/>
    </location>
</feature>
<comment type="caution">
    <text evidence="5">The sequence shown here is derived from an EMBL/GenBank/DDBJ whole genome shotgun (WGS) entry which is preliminary data.</text>
</comment>
<dbReference type="InterPro" id="IPR046342">
    <property type="entry name" value="CBS_dom_sf"/>
</dbReference>
<evidence type="ECO:0000256" key="1">
    <source>
        <dbReference type="ARBA" id="ARBA00023122"/>
    </source>
</evidence>
<evidence type="ECO:0000259" key="4">
    <source>
        <dbReference type="PROSITE" id="PS51371"/>
    </source>
</evidence>
<evidence type="ECO:0000313" key="5">
    <source>
        <dbReference type="EMBL" id="OXM45413.1"/>
    </source>
</evidence>
<evidence type="ECO:0000259" key="3">
    <source>
        <dbReference type="PROSITE" id="PS50914"/>
    </source>
</evidence>
<dbReference type="InterPro" id="IPR007055">
    <property type="entry name" value="BON_dom"/>
</dbReference>
<feature type="domain" description="CBS" evidence="4">
    <location>
        <begin position="88"/>
        <end position="143"/>
    </location>
</feature>
<dbReference type="PANTHER" id="PTHR43080">
    <property type="entry name" value="CBS DOMAIN-CONTAINING PROTEIN CBSX3, MITOCHONDRIAL"/>
    <property type="match status" value="1"/>
</dbReference>
<feature type="domain" description="BON" evidence="3">
    <location>
        <begin position="140"/>
        <end position="209"/>
    </location>
</feature>
<dbReference type="SUPFAM" id="SSF54631">
    <property type="entry name" value="CBS-domain pair"/>
    <property type="match status" value="1"/>
</dbReference>
<dbReference type="PROSITE" id="PS50914">
    <property type="entry name" value="BON"/>
    <property type="match status" value="1"/>
</dbReference>
<reference evidence="5 6" key="1">
    <citation type="submission" date="2017-07" db="EMBL/GenBank/DDBJ databases">
        <title>Amycolatopsis alba DSM 44262 Genome sequencing and assembly.</title>
        <authorList>
            <person name="Kaur N."/>
            <person name="Mayilraj S."/>
        </authorList>
    </citation>
    <scope>NUCLEOTIDE SEQUENCE [LARGE SCALE GENOMIC DNA]</scope>
    <source>
        <strain evidence="5 6">DSM 44262</strain>
    </source>
</reference>
<proteinExistence type="predicted"/>
<organism evidence="5 6">
    <name type="scientific">Amycolatopsis alba DSM 44262</name>
    <dbReference type="NCBI Taxonomy" id="1125972"/>
    <lineage>
        <taxon>Bacteria</taxon>
        <taxon>Bacillati</taxon>
        <taxon>Actinomycetota</taxon>
        <taxon>Actinomycetes</taxon>
        <taxon>Pseudonocardiales</taxon>
        <taxon>Pseudonocardiaceae</taxon>
        <taxon>Amycolatopsis</taxon>
    </lineage>
</organism>
<gene>
    <name evidence="5" type="ORF">CFP75_31185</name>
</gene>
<sequence>MRTTVSQVMTDSPIAVTPDTTYKRLAGLMALHRISAIPIVDEAGVPVGVVSEADLLARFRRPRASFVSGRHAKDEVRKANGLLAKDLMTAPVLTVGGRDSVDVAAALLARKGVRRLFVVEDGKLTGVVSRRDLLSSFQRPDEEIRHDIERDVLTGILWTAPGQASVTVEDGVVTLLGRLDNRGAVERAGALVADVAGVVEVRNRLDFVWDDETIRSAALGI</sequence>
<dbReference type="Pfam" id="PF04972">
    <property type="entry name" value="BON"/>
    <property type="match status" value="1"/>
</dbReference>
<evidence type="ECO:0000256" key="2">
    <source>
        <dbReference type="PROSITE-ProRule" id="PRU00703"/>
    </source>
</evidence>
<keyword evidence="6" id="KW-1185">Reference proteome</keyword>
<evidence type="ECO:0000313" key="6">
    <source>
        <dbReference type="Proteomes" id="UP000215563"/>
    </source>
</evidence>
<dbReference type="OrthoDB" id="3626971at2"/>
<dbReference type="Gene3D" id="3.30.1340.30">
    <property type="match status" value="1"/>
</dbReference>
<dbReference type="PANTHER" id="PTHR43080:SF29">
    <property type="entry name" value="OS02G0818000 PROTEIN"/>
    <property type="match status" value="1"/>
</dbReference>
<protein>
    <recommendedName>
        <fullName evidence="7">CBS domain-containing protein</fullName>
    </recommendedName>
</protein>
<dbReference type="CDD" id="cd04586">
    <property type="entry name" value="CBS_pair_BON_assoc"/>
    <property type="match status" value="1"/>
</dbReference>
<accession>A0A229RFG7</accession>
<dbReference type="AlphaFoldDB" id="A0A229RFG7"/>